<evidence type="ECO:0000256" key="8">
    <source>
        <dbReference type="ARBA" id="ARBA00058590"/>
    </source>
</evidence>
<dbReference type="Gene3D" id="3.40.50.11260">
    <property type="match status" value="1"/>
</dbReference>
<evidence type="ECO:0000256" key="7">
    <source>
        <dbReference type="ARBA" id="ARBA00023186"/>
    </source>
</evidence>
<comment type="function">
    <text evidence="8 10">Molecular chaperone. Has ATPase activity.</text>
</comment>
<dbReference type="SUPFAM" id="SSF55874">
    <property type="entry name" value="ATPase domain of HSP90 chaperone/DNA topoisomerase II/histidine kinase"/>
    <property type="match status" value="1"/>
</dbReference>
<dbReference type="InterPro" id="IPR037196">
    <property type="entry name" value="HSP90_C"/>
</dbReference>
<dbReference type="AlphaFoldDB" id="A0A1I1UH19"/>
<comment type="caution">
    <text evidence="10">Lacks conserved residue(s) required for the propagation of feature annotation.</text>
</comment>
<dbReference type="InterPro" id="IPR036890">
    <property type="entry name" value="HATPase_C_sf"/>
</dbReference>
<evidence type="ECO:0000313" key="15">
    <source>
        <dbReference type="Proteomes" id="UP000198611"/>
    </source>
</evidence>
<dbReference type="GO" id="GO:0005524">
    <property type="term" value="F:ATP binding"/>
    <property type="evidence" value="ECO:0007669"/>
    <property type="project" value="UniProtKB-UniRule"/>
</dbReference>
<keyword evidence="5 10" id="KW-0067">ATP-binding</keyword>
<evidence type="ECO:0000256" key="6">
    <source>
        <dbReference type="ARBA" id="ARBA00023016"/>
    </source>
</evidence>
<evidence type="ECO:0000313" key="14">
    <source>
        <dbReference type="EMBL" id="SFD70059.1"/>
    </source>
</evidence>
<feature type="binding site" evidence="11">
    <location>
        <position position="36"/>
    </location>
    <ligand>
        <name>ATP</name>
        <dbReference type="ChEBI" id="CHEBI:30616"/>
    </ligand>
</feature>
<dbReference type="PIRSF" id="PIRSF002583">
    <property type="entry name" value="Hsp90"/>
    <property type="match status" value="1"/>
</dbReference>
<dbReference type="CDD" id="cd16927">
    <property type="entry name" value="HATPase_Hsp90-like"/>
    <property type="match status" value="1"/>
</dbReference>
<feature type="binding site" evidence="11">
    <location>
        <begin position="102"/>
        <end position="103"/>
    </location>
    <ligand>
        <name>ATP</name>
        <dbReference type="ChEBI" id="CHEBI:30616"/>
    </ligand>
</feature>
<evidence type="ECO:0000256" key="12">
    <source>
        <dbReference type="SAM" id="MobiDB-lite"/>
    </source>
</evidence>
<sequence length="640" mass="72138">MAGEHQETHSFQAEVSQLLHLMIHSLYSSKEIFLRELISNGADAADKLRFEAISDEALWEGDEELCVEVDYDPEARTVSVADNGIGMSRDDVVENIGTIARSGTRAFVDQLTGDQARDAELIGQFGVGFYSAFIVADRVTVESRRAGMGAEHGVRWESDGEGEYTLDNITRLERGTRITLHLREGEDEFLEDMRLRHIIRTWSDHIGLPIRMPKQGEEGPDRNEWETVNQASALWTRPRNEIGEEEYKGFYKHVAHDFEDPLTWIHARVEGKLEYTLLLYLPQRAPFDLWDREQRHGLKLYVRRVFILEDSEQLLPHYLRFVRGVVDSADLPLNVSREILQSSKVTESIRAGAVKRVLDRLESMAKDEPENYATFWSQFGPVMKEGPGEDTANKERLAGLMRFASTHGEGAEQTVSLEDYIQRMPEGQQSIYYITAESHAAAAASPHLEVFRKKGVEVLLLSDRVDEWLMAHLTEYKEIPFVSVAKGDIDLSGLGDDDTDEAQEKEEAQQRLGEVGERVEKVLEGQVKGVRASHRLTTSPACLVADENALSANLERMLKAAGQEVPQTPPWLELNPDHPLVQRLADEPEGKRFEDWTHVLFDQAVLAEGGQLEEPAGFVGRLNALLMELQSGGNQAGDRQ</sequence>
<gene>
    <name evidence="10" type="primary">htpG</name>
    <name evidence="14" type="ORF">SAMN05660831_02154</name>
</gene>
<dbReference type="FunFam" id="3.30.565.10:FF:000009">
    <property type="entry name" value="Molecular chaperone HtpG"/>
    <property type="match status" value="1"/>
</dbReference>
<evidence type="ECO:0000256" key="10">
    <source>
        <dbReference type="HAMAP-Rule" id="MF_00505"/>
    </source>
</evidence>
<keyword evidence="15" id="KW-1185">Reference proteome</keyword>
<protein>
    <recommendedName>
        <fullName evidence="9 10">Chaperone protein HtpG</fullName>
    </recommendedName>
    <alternativeName>
        <fullName evidence="10">Heat shock protein HtpG</fullName>
    </alternativeName>
    <alternativeName>
        <fullName evidence="10">High temperature protein G</fullName>
    </alternativeName>
</protein>
<evidence type="ECO:0000256" key="11">
    <source>
        <dbReference type="PIRSR" id="PIRSR002583-1"/>
    </source>
</evidence>
<feature type="binding site" evidence="11">
    <location>
        <position position="337"/>
    </location>
    <ligand>
        <name>ATP</name>
        <dbReference type="ChEBI" id="CHEBI:30616"/>
    </ligand>
</feature>
<dbReference type="SUPFAM" id="SSF110942">
    <property type="entry name" value="HSP90 C-terminal domain"/>
    <property type="match status" value="1"/>
</dbReference>
<dbReference type="Pfam" id="PF13589">
    <property type="entry name" value="HATPase_c_3"/>
    <property type="match status" value="1"/>
</dbReference>
<dbReference type="PANTHER" id="PTHR11528">
    <property type="entry name" value="HEAT SHOCK PROTEIN 90 FAMILY MEMBER"/>
    <property type="match status" value="1"/>
</dbReference>
<dbReference type="SMART" id="SM00387">
    <property type="entry name" value="HATPase_c"/>
    <property type="match status" value="1"/>
</dbReference>
<feature type="binding site" evidence="11">
    <location>
        <position position="40"/>
    </location>
    <ligand>
        <name>ATP</name>
        <dbReference type="ChEBI" id="CHEBI:30616"/>
    </ligand>
</feature>
<dbReference type="Gene3D" id="3.30.565.10">
    <property type="entry name" value="Histidine kinase-like ATPase, C-terminal domain"/>
    <property type="match status" value="1"/>
</dbReference>
<feature type="region of interest" description="C" evidence="10">
    <location>
        <begin position="557"/>
        <end position="640"/>
    </location>
</feature>
<dbReference type="RefSeq" id="WP_093428781.1">
    <property type="nucleotide sequence ID" value="NZ_FOMJ01000007.1"/>
</dbReference>
<reference evidence="14 15" key="1">
    <citation type="submission" date="2016-10" db="EMBL/GenBank/DDBJ databases">
        <authorList>
            <person name="de Groot N.N."/>
        </authorList>
    </citation>
    <scope>NUCLEOTIDE SEQUENCE [LARGE SCALE GENOMIC DNA]</scope>
    <source>
        <strain evidence="14 15">HL3</strain>
    </source>
</reference>
<feature type="domain" description="Histidine kinase/HSP90-like ATPase" evidence="13">
    <location>
        <begin position="29"/>
        <end position="186"/>
    </location>
</feature>
<evidence type="ECO:0000256" key="3">
    <source>
        <dbReference type="ARBA" id="ARBA00022490"/>
    </source>
</evidence>
<comment type="subunit">
    <text evidence="10">Homodimer.</text>
</comment>
<evidence type="ECO:0000259" key="13">
    <source>
        <dbReference type="SMART" id="SM00387"/>
    </source>
</evidence>
<name>A0A1I1UH19_9GAMM</name>
<dbReference type="FunFam" id="3.30.230.80:FF:000002">
    <property type="entry name" value="Molecular chaperone HtpG"/>
    <property type="match status" value="1"/>
</dbReference>
<feature type="binding site" evidence="11">
    <location>
        <position position="82"/>
    </location>
    <ligand>
        <name>ATP</name>
        <dbReference type="ChEBI" id="CHEBI:30616"/>
    </ligand>
</feature>
<evidence type="ECO:0000256" key="9">
    <source>
        <dbReference type="ARBA" id="ARBA00070675"/>
    </source>
</evidence>
<feature type="compositionally biased region" description="Acidic residues" evidence="12">
    <location>
        <begin position="495"/>
        <end position="504"/>
    </location>
</feature>
<dbReference type="OrthoDB" id="9802640at2"/>
<dbReference type="GO" id="GO:0016887">
    <property type="term" value="F:ATP hydrolysis activity"/>
    <property type="evidence" value="ECO:0007669"/>
    <property type="project" value="InterPro"/>
</dbReference>
<dbReference type="Pfam" id="PF00183">
    <property type="entry name" value="HSP90"/>
    <property type="match status" value="1"/>
</dbReference>
<feature type="region of interest" description="Disordered" evidence="12">
    <location>
        <begin position="492"/>
        <end position="513"/>
    </location>
</feature>
<dbReference type="STRING" id="1123397.SAMN05660831_02154"/>
<dbReference type="Gene3D" id="1.20.120.790">
    <property type="entry name" value="Heat shock protein 90, C-terminal domain"/>
    <property type="match status" value="1"/>
</dbReference>
<evidence type="ECO:0000256" key="2">
    <source>
        <dbReference type="ARBA" id="ARBA00008239"/>
    </source>
</evidence>
<keyword evidence="7 10" id="KW-0143">Chaperone</keyword>
<dbReference type="InterPro" id="IPR020568">
    <property type="entry name" value="Ribosomal_Su5_D2-typ_SF"/>
</dbReference>
<dbReference type="Gene3D" id="3.30.230.80">
    <property type="match status" value="1"/>
</dbReference>
<dbReference type="GO" id="GO:0051082">
    <property type="term" value="F:unfolded protein binding"/>
    <property type="evidence" value="ECO:0007669"/>
    <property type="project" value="UniProtKB-UniRule"/>
</dbReference>
<dbReference type="Proteomes" id="UP000198611">
    <property type="component" value="Unassembled WGS sequence"/>
</dbReference>
<evidence type="ECO:0000256" key="4">
    <source>
        <dbReference type="ARBA" id="ARBA00022741"/>
    </source>
</evidence>
<dbReference type="SUPFAM" id="SSF54211">
    <property type="entry name" value="Ribosomal protein S5 domain 2-like"/>
    <property type="match status" value="1"/>
</dbReference>
<dbReference type="GO" id="GO:0005737">
    <property type="term" value="C:cytoplasm"/>
    <property type="evidence" value="ECO:0007669"/>
    <property type="project" value="UniProtKB-SubCell"/>
</dbReference>
<feature type="binding site" evidence="11">
    <location>
        <position position="87"/>
    </location>
    <ligand>
        <name>ATP</name>
        <dbReference type="ChEBI" id="CHEBI:30616"/>
    </ligand>
</feature>
<dbReference type="InterPro" id="IPR001404">
    <property type="entry name" value="Hsp90_fam"/>
</dbReference>
<dbReference type="PRINTS" id="PR00775">
    <property type="entry name" value="HEATSHOCK90"/>
</dbReference>
<feature type="binding site" evidence="11">
    <location>
        <position position="176"/>
    </location>
    <ligand>
        <name>ATP</name>
        <dbReference type="ChEBI" id="CHEBI:30616"/>
    </ligand>
</feature>
<evidence type="ECO:0000256" key="1">
    <source>
        <dbReference type="ARBA" id="ARBA00004496"/>
    </source>
</evidence>
<comment type="similarity">
    <text evidence="2 10">Belongs to the heat shock protein 90 family.</text>
</comment>
<dbReference type="EMBL" id="FOMJ01000007">
    <property type="protein sequence ID" value="SFD70059.1"/>
    <property type="molecule type" value="Genomic_DNA"/>
</dbReference>
<dbReference type="InterPro" id="IPR020575">
    <property type="entry name" value="Hsp90_N"/>
</dbReference>
<feature type="region of interest" description="A; substrate-binding" evidence="10">
    <location>
        <begin position="1"/>
        <end position="337"/>
    </location>
</feature>
<comment type="subcellular location">
    <subcellularLocation>
        <location evidence="1 10">Cytoplasm</location>
    </subcellularLocation>
</comment>
<proteinExistence type="inferred from homology"/>
<dbReference type="InterPro" id="IPR003594">
    <property type="entry name" value="HATPase_dom"/>
</dbReference>
<organism evidence="14 15">
    <name type="scientific">Thiohalospira halophila DSM 15071</name>
    <dbReference type="NCBI Taxonomy" id="1123397"/>
    <lineage>
        <taxon>Bacteria</taxon>
        <taxon>Pseudomonadati</taxon>
        <taxon>Pseudomonadota</taxon>
        <taxon>Gammaproteobacteria</taxon>
        <taxon>Thiohalospirales</taxon>
        <taxon>Thiohalospiraceae</taxon>
        <taxon>Thiohalospira</taxon>
    </lineage>
</organism>
<keyword evidence="3 10" id="KW-0963">Cytoplasm</keyword>
<dbReference type="NCBIfam" id="NF003555">
    <property type="entry name" value="PRK05218.1"/>
    <property type="match status" value="1"/>
</dbReference>
<keyword evidence="6 10" id="KW-0346">Stress response</keyword>
<dbReference type="GO" id="GO:0140662">
    <property type="term" value="F:ATP-dependent protein folding chaperone"/>
    <property type="evidence" value="ECO:0007669"/>
    <property type="project" value="InterPro"/>
</dbReference>
<keyword evidence="4 10" id="KW-0547">Nucleotide-binding</keyword>
<feature type="binding site" evidence="11">
    <location>
        <begin position="124"/>
        <end position="129"/>
    </location>
    <ligand>
        <name>ATP</name>
        <dbReference type="ChEBI" id="CHEBI:30616"/>
    </ligand>
</feature>
<dbReference type="HAMAP" id="MF_00505">
    <property type="entry name" value="HSP90"/>
    <property type="match status" value="1"/>
</dbReference>
<accession>A0A1I1UH19</accession>
<evidence type="ECO:0000256" key="5">
    <source>
        <dbReference type="ARBA" id="ARBA00022840"/>
    </source>
</evidence>
<feature type="binding site" evidence="11">
    <location>
        <position position="95"/>
    </location>
    <ligand>
        <name>ATP</name>
        <dbReference type="ChEBI" id="CHEBI:30616"/>
    </ligand>
</feature>